<feature type="non-terminal residue" evidence="1">
    <location>
        <position position="38"/>
    </location>
</feature>
<organism evidence="1">
    <name type="scientific">marine sediment metagenome</name>
    <dbReference type="NCBI Taxonomy" id="412755"/>
    <lineage>
        <taxon>unclassified sequences</taxon>
        <taxon>metagenomes</taxon>
        <taxon>ecological metagenomes</taxon>
    </lineage>
</organism>
<protein>
    <submittedName>
        <fullName evidence="1">Uncharacterized protein</fullName>
    </submittedName>
</protein>
<reference evidence="1" key="1">
    <citation type="journal article" date="2014" name="Front. Microbiol.">
        <title>High frequency of phylogenetically diverse reductive dehalogenase-homologous genes in deep subseafloor sedimentary metagenomes.</title>
        <authorList>
            <person name="Kawai M."/>
            <person name="Futagami T."/>
            <person name="Toyoda A."/>
            <person name="Takaki Y."/>
            <person name="Nishi S."/>
            <person name="Hori S."/>
            <person name="Arai W."/>
            <person name="Tsubouchi T."/>
            <person name="Morono Y."/>
            <person name="Uchiyama I."/>
            <person name="Ito T."/>
            <person name="Fujiyama A."/>
            <person name="Inagaki F."/>
            <person name="Takami H."/>
        </authorList>
    </citation>
    <scope>NUCLEOTIDE SEQUENCE</scope>
    <source>
        <strain evidence="1">Expedition CK06-06</strain>
    </source>
</reference>
<evidence type="ECO:0000313" key="1">
    <source>
        <dbReference type="EMBL" id="GAG50716.1"/>
    </source>
</evidence>
<name>X0ZR47_9ZZZZ</name>
<dbReference type="AlphaFoldDB" id="X0ZR47"/>
<proteinExistence type="predicted"/>
<dbReference type="EMBL" id="BARS01053331">
    <property type="protein sequence ID" value="GAG50716.1"/>
    <property type="molecule type" value="Genomic_DNA"/>
</dbReference>
<gene>
    <name evidence="1" type="ORF">S01H1_79157</name>
</gene>
<comment type="caution">
    <text evidence="1">The sequence shown here is derived from an EMBL/GenBank/DDBJ whole genome shotgun (WGS) entry which is preliminary data.</text>
</comment>
<accession>X0ZR47</accession>
<sequence>MTGDKTVQLTVYLKAVHYVKQRIHWRVGMHFRSLVSEF</sequence>